<sequence length="82" mass="9356">MCSSSIIIELNINVRTIDDCLRLLDGRFNQMKTLIVTVNSIEAPSLHIDNQDNLSNLTTFFFILCSPTENFKKCDPVKTFML</sequence>
<accession>A0A819JA68</accession>
<evidence type="ECO:0000313" key="2">
    <source>
        <dbReference type="Proteomes" id="UP000663836"/>
    </source>
</evidence>
<protein>
    <submittedName>
        <fullName evidence="1">Uncharacterized protein</fullName>
    </submittedName>
</protein>
<evidence type="ECO:0000313" key="1">
    <source>
        <dbReference type="EMBL" id="CAF3930454.1"/>
    </source>
</evidence>
<dbReference type="AlphaFoldDB" id="A0A819JA68"/>
<comment type="caution">
    <text evidence="1">The sequence shown here is derived from an EMBL/GenBank/DDBJ whole genome shotgun (WGS) entry which is preliminary data.</text>
</comment>
<organism evidence="1 2">
    <name type="scientific">Rotaria sordida</name>
    <dbReference type="NCBI Taxonomy" id="392033"/>
    <lineage>
        <taxon>Eukaryota</taxon>
        <taxon>Metazoa</taxon>
        <taxon>Spiralia</taxon>
        <taxon>Gnathifera</taxon>
        <taxon>Rotifera</taxon>
        <taxon>Eurotatoria</taxon>
        <taxon>Bdelloidea</taxon>
        <taxon>Philodinida</taxon>
        <taxon>Philodinidae</taxon>
        <taxon>Rotaria</taxon>
    </lineage>
</organism>
<name>A0A819JA68_9BILA</name>
<gene>
    <name evidence="1" type="ORF">JBS370_LOCUS22427</name>
</gene>
<proteinExistence type="predicted"/>
<dbReference type="Proteomes" id="UP000663836">
    <property type="component" value="Unassembled WGS sequence"/>
</dbReference>
<dbReference type="EMBL" id="CAJOBD010003131">
    <property type="protein sequence ID" value="CAF3930454.1"/>
    <property type="molecule type" value="Genomic_DNA"/>
</dbReference>
<reference evidence="1" key="1">
    <citation type="submission" date="2021-02" db="EMBL/GenBank/DDBJ databases">
        <authorList>
            <person name="Nowell W R."/>
        </authorList>
    </citation>
    <scope>NUCLEOTIDE SEQUENCE</scope>
</reference>